<sequence length="146" mass="16875">MGMGFFTDVMTVYNYRREPDGEHWYRTVVHGVQWRHGKRRVTAADGVFTDEPEESITVNFQWIYEANKPFLTPQEYSALPEEQAGDYWTLDPRNGMDVVVCGEVAQEVNADYGVSQLRKDYLAFDVTAVADNRNRPRLKHIKVVAK</sequence>
<protein>
    <submittedName>
        <fullName evidence="1">Uncharacterized protein</fullName>
    </submittedName>
</protein>
<gene>
    <name evidence="1" type="ORF">DXC51_25815</name>
</gene>
<evidence type="ECO:0000313" key="1">
    <source>
        <dbReference type="EMBL" id="RGE56182.1"/>
    </source>
</evidence>
<dbReference type="GeneID" id="97990177"/>
<dbReference type="Proteomes" id="UP000260812">
    <property type="component" value="Unassembled WGS sequence"/>
</dbReference>
<dbReference type="EMBL" id="QVLV01000029">
    <property type="protein sequence ID" value="RGE56182.1"/>
    <property type="molecule type" value="Genomic_DNA"/>
</dbReference>
<keyword evidence="2" id="KW-1185">Reference proteome</keyword>
<dbReference type="RefSeq" id="WP_117545708.1">
    <property type="nucleotide sequence ID" value="NZ_QVLV01000029.1"/>
</dbReference>
<comment type="caution">
    <text evidence="1">The sequence shown here is derived from an EMBL/GenBank/DDBJ whole genome shotgun (WGS) entry which is preliminary data.</text>
</comment>
<evidence type="ECO:0000313" key="2">
    <source>
        <dbReference type="Proteomes" id="UP000260812"/>
    </source>
</evidence>
<organism evidence="1 2">
    <name type="scientific">Eisenbergiella massiliensis</name>
    <dbReference type="NCBI Taxonomy" id="1720294"/>
    <lineage>
        <taxon>Bacteria</taxon>
        <taxon>Bacillati</taxon>
        <taxon>Bacillota</taxon>
        <taxon>Clostridia</taxon>
        <taxon>Lachnospirales</taxon>
        <taxon>Lachnospiraceae</taxon>
        <taxon>Eisenbergiella</taxon>
    </lineage>
</organism>
<reference evidence="1" key="1">
    <citation type="submission" date="2018-08" db="EMBL/GenBank/DDBJ databases">
        <title>A genome reference for cultivated species of the human gut microbiota.</title>
        <authorList>
            <person name="Zou Y."/>
            <person name="Xue W."/>
            <person name="Luo G."/>
        </authorList>
    </citation>
    <scope>NUCLEOTIDE SEQUENCE [LARGE SCALE GENOMIC DNA]</scope>
    <source>
        <strain evidence="1">TF05-5AC</strain>
    </source>
</reference>
<dbReference type="AlphaFoldDB" id="A0A3E3HWL0"/>
<proteinExistence type="predicted"/>
<name>A0A3E3HWL0_9FIRM</name>
<accession>A0A3E3HWL0</accession>